<proteinExistence type="inferred from homology"/>
<accession>A0ABP0W078</accession>
<evidence type="ECO:0000256" key="4">
    <source>
        <dbReference type="ARBA" id="ARBA00022989"/>
    </source>
</evidence>
<evidence type="ECO:0000313" key="8">
    <source>
        <dbReference type="Proteomes" id="UP001497444"/>
    </source>
</evidence>
<feature type="compositionally biased region" description="Low complexity" evidence="6">
    <location>
        <begin position="1"/>
        <end position="17"/>
    </location>
</feature>
<dbReference type="InterPro" id="IPR007770">
    <property type="entry name" value="DMP"/>
</dbReference>
<dbReference type="EMBL" id="OZ020107">
    <property type="protein sequence ID" value="CAK9258987.1"/>
    <property type="molecule type" value="Genomic_DNA"/>
</dbReference>
<reference evidence="7" key="1">
    <citation type="submission" date="2024-02" db="EMBL/GenBank/DDBJ databases">
        <authorList>
            <consortium name="ELIXIR-Norway"/>
            <consortium name="Elixir Norway"/>
        </authorList>
    </citation>
    <scope>NUCLEOTIDE SEQUENCE</scope>
</reference>
<keyword evidence="5" id="KW-0472">Membrane</keyword>
<name>A0ABP0W078_9BRYO</name>
<comment type="similarity">
    <text evidence="2">Belongs to the plant DMP1 protein family.</text>
</comment>
<dbReference type="Proteomes" id="UP001497444">
    <property type="component" value="Chromosome 12"/>
</dbReference>
<keyword evidence="8" id="KW-1185">Reference proteome</keyword>
<keyword evidence="3" id="KW-0812">Transmembrane</keyword>
<evidence type="ECO:0000256" key="1">
    <source>
        <dbReference type="ARBA" id="ARBA00004141"/>
    </source>
</evidence>
<organism evidence="7 8">
    <name type="scientific">Sphagnum jensenii</name>
    <dbReference type="NCBI Taxonomy" id="128206"/>
    <lineage>
        <taxon>Eukaryota</taxon>
        <taxon>Viridiplantae</taxon>
        <taxon>Streptophyta</taxon>
        <taxon>Embryophyta</taxon>
        <taxon>Bryophyta</taxon>
        <taxon>Sphagnophytina</taxon>
        <taxon>Sphagnopsida</taxon>
        <taxon>Sphagnales</taxon>
        <taxon>Sphagnaceae</taxon>
        <taxon>Sphagnum</taxon>
    </lineage>
</organism>
<evidence type="ECO:0000256" key="3">
    <source>
        <dbReference type="ARBA" id="ARBA00022692"/>
    </source>
</evidence>
<sequence length="216" mass="21973">MSTAAVVTSTSVSSSSVGSGGRKVSSDLLTQLSNVLPTGTFLVFQVLAPLATNNGDCGVTEKVVTSITLFVLSALCCVTCFTDSYKAENGVLYYGLVTSTGLWNPNFKTANISGVQGSIYTGAGTKYVLEFSDFVNAGVSVAALATLTLLTAPVTTCFYPHIAGSIEKTVPLLVGLLVSAICAFGTNSRHGIGFALSAAEAGIGALLRTSSTSSTA</sequence>
<dbReference type="PANTHER" id="PTHR31621:SF66">
    <property type="entry name" value="PROTEIN DMP2"/>
    <property type="match status" value="1"/>
</dbReference>
<evidence type="ECO:0000256" key="5">
    <source>
        <dbReference type="ARBA" id="ARBA00023136"/>
    </source>
</evidence>
<evidence type="ECO:0000256" key="6">
    <source>
        <dbReference type="SAM" id="MobiDB-lite"/>
    </source>
</evidence>
<feature type="region of interest" description="Disordered" evidence="6">
    <location>
        <begin position="1"/>
        <end position="21"/>
    </location>
</feature>
<comment type="subcellular location">
    <subcellularLocation>
        <location evidence="1">Membrane</location>
        <topology evidence="1">Multi-pass membrane protein</topology>
    </subcellularLocation>
</comment>
<dbReference type="Pfam" id="PF05078">
    <property type="entry name" value="DUF679"/>
    <property type="match status" value="1"/>
</dbReference>
<protein>
    <submittedName>
        <fullName evidence="7">Uncharacterized protein</fullName>
    </submittedName>
</protein>
<dbReference type="PANTHER" id="PTHR31621">
    <property type="entry name" value="PROTEIN DMP3"/>
    <property type="match status" value="1"/>
</dbReference>
<keyword evidence="4" id="KW-1133">Transmembrane helix</keyword>
<evidence type="ECO:0000256" key="2">
    <source>
        <dbReference type="ARBA" id="ARBA00008707"/>
    </source>
</evidence>
<gene>
    <name evidence="7" type="ORF">CSSPJE1EN1_LOCUS4465</name>
</gene>
<evidence type="ECO:0000313" key="7">
    <source>
        <dbReference type="EMBL" id="CAK9258987.1"/>
    </source>
</evidence>